<accession>A0A2S7IP18</accession>
<sequence length="79" mass="9417">MSFYDCPIKVNKLYTGNGMRSANAFDSDDEMFRFQRICEQGATERLALKRPEDEGKTYNDLVSDVWSERFMYRKDWLTK</sequence>
<evidence type="ECO:0000313" key="2">
    <source>
        <dbReference type="Proteomes" id="UP000239590"/>
    </source>
</evidence>
<comment type="caution">
    <text evidence="1">The sequence shown here is derived from an EMBL/GenBank/DDBJ whole genome shotgun (WGS) entry which is preliminary data.</text>
</comment>
<dbReference type="EMBL" id="PTRA01000001">
    <property type="protein sequence ID" value="PQA59419.1"/>
    <property type="molecule type" value="Genomic_DNA"/>
</dbReference>
<dbReference type="AlphaFoldDB" id="A0A2S7IP18"/>
<name>A0A2S7IP18_9BACT</name>
<protein>
    <submittedName>
        <fullName evidence="1">Uncharacterized protein</fullName>
    </submittedName>
</protein>
<evidence type="ECO:0000313" key="1">
    <source>
        <dbReference type="EMBL" id="PQA59419.1"/>
    </source>
</evidence>
<reference evidence="2" key="1">
    <citation type="submission" date="2018-02" db="EMBL/GenBank/DDBJ databases">
        <title>Genome sequencing of Solimonas sp. HR-BB.</title>
        <authorList>
            <person name="Lee Y."/>
            <person name="Jeon C.O."/>
        </authorList>
    </citation>
    <scope>NUCLEOTIDE SEQUENCE [LARGE SCALE GENOMIC DNA]</scope>
    <source>
        <strain evidence="2">HR-U</strain>
    </source>
</reference>
<gene>
    <name evidence="1" type="ORF">C5O19_07140</name>
</gene>
<dbReference type="RefSeq" id="WP_104710897.1">
    <property type="nucleotide sequence ID" value="NZ_PTRA01000001.1"/>
</dbReference>
<organism evidence="1 2">
    <name type="scientific">Siphonobacter curvatus</name>
    <dbReference type="NCBI Taxonomy" id="2094562"/>
    <lineage>
        <taxon>Bacteria</taxon>
        <taxon>Pseudomonadati</taxon>
        <taxon>Bacteroidota</taxon>
        <taxon>Cytophagia</taxon>
        <taxon>Cytophagales</taxon>
        <taxon>Cytophagaceae</taxon>
        <taxon>Siphonobacter</taxon>
    </lineage>
</organism>
<proteinExistence type="predicted"/>
<dbReference type="Proteomes" id="UP000239590">
    <property type="component" value="Unassembled WGS sequence"/>
</dbReference>
<keyword evidence="2" id="KW-1185">Reference proteome</keyword>